<evidence type="ECO:0000313" key="2">
    <source>
        <dbReference type="EMBL" id="MDN7226712.1"/>
    </source>
</evidence>
<organism evidence="2 3">
    <name type="scientific">Planococcus liqunii</name>
    <dbReference type="NCBI Taxonomy" id="3058394"/>
    <lineage>
        <taxon>Bacteria</taxon>
        <taxon>Bacillati</taxon>
        <taxon>Bacillota</taxon>
        <taxon>Bacilli</taxon>
        <taxon>Bacillales</taxon>
        <taxon>Caryophanaceae</taxon>
        <taxon>Planococcus</taxon>
    </lineage>
</organism>
<dbReference type="InterPro" id="IPR000073">
    <property type="entry name" value="AB_hydrolase_1"/>
</dbReference>
<protein>
    <submittedName>
        <fullName evidence="2">Alpha/beta hydrolase</fullName>
    </submittedName>
</protein>
<dbReference type="Gene3D" id="3.40.50.1820">
    <property type="entry name" value="alpha/beta hydrolase"/>
    <property type="match status" value="1"/>
</dbReference>
<name>A0ABT8MP97_9BACL</name>
<accession>A0ABT8MP97</accession>
<dbReference type="EMBL" id="JAUJWW010000002">
    <property type="protein sequence ID" value="MDN7226712.1"/>
    <property type="molecule type" value="Genomic_DNA"/>
</dbReference>
<feature type="domain" description="AB hydrolase-1" evidence="1">
    <location>
        <begin position="14"/>
        <end position="247"/>
    </location>
</feature>
<evidence type="ECO:0000313" key="3">
    <source>
        <dbReference type="Proteomes" id="UP001172054"/>
    </source>
</evidence>
<keyword evidence="2" id="KW-0378">Hydrolase</keyword>
<dbReference type="Pfam" id="PF00561">
    <property type="entry name" value="Abhydrolase_1"/>
    <property type="match status" value="1"/>
</dbReference>
<dbReference type="GO" id="GO:0016787">
    <property type="term" value="F:hydrolase activity"/>
    <property type="evidence" value="ECO:0007669"/>
    <property type="project" value="UniProtKB-KW"/>
</dbReference>
<dbReference type="Proteomes" id="UP001172054">
    <property type="component" value="Unassembled WGS sequence"/>
</dbReference>
<sequence length="269" mass="30610">MLHYVQYNVEDVGPTIIAIPALGERKEIFEELAKSLKGYRFLAIDLPGHNNRSFQKDFSIETYITEIKKLLDRLSISKAHFVGSSIGAWIIQSYYQSYAASVLSLTLLDGGYYFLGDYEGIEESEIELPIIEKLVDLKTAIKEQVDSMDMLPSSNKVIFESYLLKNFIRKDGLYVHHSNVNALNSLSKEMAETNYCIQQTKELPMLLLLADQGKDDSEEEQLNNFLTSNPNTTVKRISDSYHLLPITNSNDVSKHLKTYIYTDPTDDLS</sequence>
<dbReference type="InterPro" id="IPR050266">
    <property type="entry name" value="AB_hydrolase_sf"/>
</dbReference>
<proteinExistence type="predicted"/>
<dbReference type="SUPFAM" id="SSF53474">
    <property type="entry name" value="alpha/beta-Hydrolases"/>
    <property type="match status" value="1"/>
</dbReference>
<comment type="caution">
    <text evidence="2">The sequence shown here is derived from an EMBL/GenBank/DDBJ whole genome shotgun (WGS) entry which is preliminary data.</text>
</comment>
<dbReference type="RefSeq" id="WP_300984111.1">
    <property type="nucleotide sequence ID" value="NZ_CP129238.1"/>
</dbReference>
<keyword evidence="3" id="KW-1185">Reference proteome</keyword>
<dbReference type="PANTHER" id="PTHR43798">
    <property type="entry name" value="MONOACYLGLYCEROL LIPASE"/>
    <property type="match status" value="1"/>
</dbReference>
<reference evidence="2 3" key="1">
    <citation type="submission" date="2023-06" db="EMBL/GenBank/DDBJ databases">
        <title>Novel species in genus Planococcus.</title>
        <authorList>
            <person name="Ning S."/>
        </authorList>
    </citation>
    <scope>NUCLEOTIDE SEQUENCE [LARGE SCALE GENOMIC DNA]</scope>
    <source>
        <strain evidence="2 3">N064</strain>
    </source>
</reference>
<evidence type="ECO:0000259" key="1">
    <source>
        <dbReference type="Pfam" id="PF00561"/>
    </source>
</evidence>
<gene>
    <name evidence="2" type="ORF">QWY15_05315</name>
</gene>
<dbReference type="InterPro" id="IPR029058">
    <property type="entry name" value="AB_hydrolase_fold"/>
</dbReference>